<dbReference type="AlphaFoldDB" id="A0A316YD43"/>
<dbReference type="RefSeq" id="XP_025374778.1">
    <property type="nucleotide sequence ID" value="XM_025522794.1"/>
</dbReference>
<feature type="domain" description="FAD/NAD(P)-binding" evidence="2">
    <location>
        <begin position="51"/>
        <end position="432"/>
    </location>
</feature>
<dbReference type="Proteomes" id="UP000245768">
    <property type="component" value="Unassembled WGS sequence"/>
</dbReference>
<keyword evidence="4" id="KW-1185">Reference proteome</keyword>
<dbReference type="SUPFAM" id="SSF51905">
    <property type="entry name" value="FAD/NAD(P)-binding domain"/>
    <property type="match status" value="1"/>
</dbReference>
<feature type="region of interest" description="Disordered" evidence="1">
    <location>
        <begin position="184"/>
        <end position="230"/>
    </location>
</feature>
<feature type="compositionally biased region" description="Low complexity" evidence="1">
    <location>
        <begin position="184"/>
        <end position="193"/>
    </location>
</feature>
<evidence type="ECO:0000256" key="1">
    <source>
        <dbReference type="SAM" id="MobiDB-lite"/>
    </source>
</evidence>
<protein>
    <submittedName>
        <fullName evidence="3">FAD/NAD(P)-binding domain-containing protein</fullName>
    </submittedName>
</protein>
<dbReference type="PANTHER" id="PTHR43735:SF2">
    <property type="entry name" value="FE-REGULATED PROTEIN 8"/>
    <property type="match status" value="1"/>
</dbReference>
<accession>A0A316YD43</accession>
<dbReference type="OrthoDB" id="202203at2759"/>
<dbReference type="PANTHER" id="PTHR43735">
    <property type="entry name" value="APOPTOSIS-INDUCING FACTOR 1"/>
    <property type="match status" value="1"/>
</dbReference>
<dbReference type="Pfam" id="PF07992">
    <property type="entry name" value="Pyr_redox_2"/>
    <property type="match status" value="1"/>
</dbReference>
<feature type="compositionally biased region" description="Basic and acidic residues" evidence="1">
    <location>
        <begin position="205"/>
        <end position="217"/>
    </location>
</feature>
<proteinExistence type="predicted"/>
<gene>
    <name evidence="3" type="ORF">FA10DRAFT_269534</name>
</gene>
<dbReference type="InterPro" id="IPR036188">
    <property type="entry name" value="FAD/NAD-bd_sf"/>
</dbReference>
<evidence type="ECO:0000313" key="4">
    <source>
        <dbReference type="Proteomes" id="UP000245768"/>
    </source>
</evidence>
<dbReference type="GO" id="GO:0004174">
    <property type="term" value="F:electron-transferring-flavoprotein dehydrogenase activity"/>
    <property type="evidence" value="ECO:0007669"/>
    <property type="project" value="TreeGrafter"/>
</dbReference>
<dbReference type="GO" id="GO:0005737">
    <property type="term" value="C:cytoplasm"/>
    <property type="evidence" value="ECO:0007669"/>
    <property type="project" value="TreeGrafter"/>
</dbReference>
<organism evidence="3 4">
    <name type="scientific">Acaromyces ingoldii</name>
    <dbReference type="NCBI Taxonomy" id="215250"/>
    <lineage>
        <taxon>Eukaryota</taxon>
        <taxon>Fungi</taxon>
        <taxon>Dikarya</taxon>
        <taxon>Basidiomycota</taxon>
        <taxon>Ustilaginomycotina</taxon>
        <taxon>Exobasidiomycetes</taxon>
        <taxon>Exobasidiales</taxon>
        <taxon>Cryptobasidiaceae</taxon>
        <taxon>Acaromyces</taxon>
    </lineage>
</organism>
<dbReference type="InterPro" id="IPR023753">
    <property type="entry name" value="FAD/NAD-binding_dom"/>
</dbReference>
<dbReference type="Gene3D" id="3.50.50.100">
    <property type="match status" value="1"/>
</dbReference>
<dbReference type="GeneID" id="37044710"/>
<evidence type="ECO:0000313" key="3">
    <source>
        <dbReference type="EMBL" id="PWN87580.1"/>
    </source>
</evidence>
<dbReference type="InParanoid" id="A0A316YD43"/>
<dbReference type="GO" id="GO:0050660">
    <property type="term" value="F:flavin adenine dinucleotide binding"/>
    <property type="evidence" value="ECO:0007669"/>
    <property type="project" value="TreeGrafter"/>
</dbReference>
<evidence type="ECO:0000259" key="2">
    <source>
        <dbReference type="Pfam" id="PF07992"/>
    </source>
</evidence>
<reference evidence="3 4" key="1">
    <citation type="journal article" date="2018" name="Mol. Biol. Evol.">
        <title>Broad Genomic Sampling Reveals a Smut Pathogenic Ancestry of the Fungal Clade Ustilaginomycotina.</title>
        <authorList>
            <person name="Kijpornyongpan T."/>
            <person name="Mondo S.J."/>
            <person name="Barry K."/>
            <person name="Sandor L."/>
            <person name="Lee J."/>
            <person name="Lipzen A."/>
            <person name="Pangilinan J."/>
            <person name="LaButti K."/>
            <person name="Hainaut M."/>
            <person name="Henrissat B."/>
            <person name="Grigoriev I.V."/>
            <person name="Spatafora J.W."/>
            <person name="Aime M.C."/>
        </authorList>
    </citation>
    <scope>NUCLEOTIDE SEQUENCE [LARGE SCALE GENOMIC DNA]</scope>
    <source>
        <strain evidence="3 4">MCA 4198</strain>
    </source>
</reference>
<name>A0A316YD43_9BASI</name>
<dbReference type="PRINTS" id="PR00368">
    <property type="entry name" value="FADPNR"/>
</dbReference>
<sequence length="538" mass="58886">MALLRLVQRPLHSTASSRLSILQRIFASMSAPISSSAEAVKPASGHTPTRTVLVLGASYAGHRAAQMLSTQLPPDWRVVALERNTHFNHLYAFPRVSVLPGHEQKVFVPYTRIFNPPTGPPAIAKQSIVVQGSLTHLGKPEPGQVGRGVARYLPVDKDKEESIAFDYAIYALGSQLPPPINVWSTASSSSSESKNGILDPSETTSRSKVEEAYREQIAEPQQPGSKKKGMDWLKDTQKKIRDAHSVLVIGGGALGVQYASDIAYLYGTPTTAPVHPQEEPSGPRKKVTLLSSRSLLPRFRPWMHEEAKKRLEALGVEVITDARADLSTLDDSKDASNKDRVIKTLDGRQLQAEVVLFCTGQRPNSSFVEAVEPGVVNESNGMAFVNRHLQLATPSKEGEPQTKQGLNHIFVVGDAADAFDALNAGHTAFEQANYAARNIARLVASERSLENGFAGLSVEDGGDEKQQGWEEWEKRKAELGTELEKYEPEGHRIKVSVGFREAIIQRPTEHITSSEGADDLNTPNMWKNRGLDTADLFV</sequence>
<dbReference type="EMBL" id="KZ819640">
    <property type="protein sequence ID" value="PWN87580.1"/>
    <property type="molecule type" value="Genomic_DNA"/>
</dbReference>
<dbReference type="STRING" id="215250.A0A316YD43"/>